<name>A0A831X8B1_9BACT</name>
<proteinExistence type="predicted"/>
<comment type="caution">
    <text evidence="4">The sequence shown here is derived from an EMBL/GenBank/DDBJ whole genome shotgun (WGS) entry which is preliminary data.</text>
</comment>
<dbReference type="InterPro" id="IPR036264">
    <property type="entry name" value="Bact_exopeptidase_dim_dom"/>
</dbReference>
<organism evidence="4">
    <name type="scientific">Thermorudis peleae</name>
    <dbReference type="NCBI Taxonomy" id="1382356"/>
    <lineage>
        <taxon>Bacteria</taxon>
        <taxon>Pseudomonadati</taxon>
        <taxon>Thermomicrobiota</taxon>
        <taxon>Thermomicrobia</taxon>
        <taxon>Thermomicrobia incertae sedis</taxon>
        <taxon>Thermorudis</taxon>
    </lineage>
</organism>
<keyword evidence="1" id="KW-0479">Metal-binding</keyword>
<dbReference type="SUPFAM" id="SSF55031">
    <property type="entry name" value="Bacterial exopeptidase dimerisation domain"/>
    <property type="match status" value="1"/>
</dbReference>
<dbReference type="Pfam" id="PF01546">
    <property type="entry name" value="Peptidase_M20"/>
    <property type="match status" value="1"/>
</dbReference>
<gene>
    <name evidence="4" type="ORF">ENP34_06500</name>
</gene>
<protein>
    <submittedName>
        <fullName evidence="4">M20 family peptidase</fullName>
    </submittedName>
</protein>
<reference evidence="4" key="1">
    <citation type="journal article" date="2020" name="mSystems">
        <title>Genome- and Community-Level Interaction Insights into Carbon Utilization and Element Cycling Functions of Hydrothermarchaeota in Hydrothermal Sediment.</title>
        <authorList>
            <person name="Zhou Z."/>
            <person name="Liu Y."/>
            <person name="Xu W."/>
            <person name="Pan J."/>
            <person name="Luo Z.H."/>
            <person name="Li M."/>
        </authorList>
    </citation>
    <scope>NUCLEOTIDE SEQUENCE [LARGE SCALE GENOMIC DNA]</scope>
    <source>
        <strain evidence="4">SpSt-210</strain>
    </source>
</reference>
<dbReference type="Gene3D" id="3.40.630.10">
    <property type="entry name" value="Zn peptidases"/>
    <property type="match status" value="1"/>
</dbReference>
<evidence type="ECO:0000259" key="3">
    <source>
        <dbReference type="Pfam" id="PF07687"/>
    </source>
</evidence>
<dbReference type="InterPro" id="IPR050072">
    <property type="entry name" value="Peptidase_M20A"/>
</dbReference>
<feature type="domain" description="Peptidase M20 dimerisation" evidence="3">
    <location>
        <begin position="250"/>
        <end position="369"/>
    </location>
</feature>
<dbReference type="Pfam" id="PF07687">
    <property type="entry name" value="M20_dimer"/>
    <property type="match status" value="1"/>
</dbReference>
<dbReference type="InterPro" id="IPR011650">
    <property type="entry name" value="Peptidase_M20_dimer"/>
</dbReference>
<dbReference type="SUPFAM" id="SSF53187">
    <property type="entry name" value="Zn-dependent exopeptidases"/>
    <property type="match status" value="1"/>
</dbReference>
<sequence>MTEYDEAIDRAVAQRASEAFALLRQLIACRSLPLAEGRHDQPETAVGTMASALARLGLPVVALPTGPDSETLIARLGSPDAAGPVVILDAHLDTVPPGDPAAWLGLDPLSTHEGVATYLGDGHVQLRFPATGIVVERRLRSRMARVWEARGRGERVVLAGRGAFDNKGPAVTLWLTLAALRDCFGTGGPEGSQVFALFSTDEEQGERGIRAAVDWLARQGYLDRPLTTSGYRQGMAAIVLEGSYSYLPVVGHRGSALFALRTSGRAAHAATPDLGDNAVLRMARLLARLEESWLGFRTRSLDPLMPDRLLEPATVALGTTIAGGGVVRIEPGPAGPRVERAGTNVVPDWCEATLDLRFPRGASTAEELAEALGRAVSDWVREHEPAATVRLLRWSSPAALGDTPEAALADPLVQAVASAREAVLGLPSYPETAPGGTNGTVLLNEGRIRTLIECGPGGGLSHEPFEFVDRDDLVDGARILSRAILALLPGLAAR</sequence>
<dbReference type="AlphaFoldDB" id="A0A831X8B1"/>
<keyword evidence="2" id="KW-0378">Hydrolase</keyword>
<evidence type="ECO:0000313" key="4">
    <source>
        <dbReference type="EMBL" id="HEG91075.1"/>
    </source>
</evidence>
<dbReference type="Gene3D" id="3.30.70.360">
    <property type="match status" value="1"/>
</dbReference>
<dbReference type="InterPro" id="IPR002933">
    <property type="entry name" value="Peptidase_M20"/>
</dbReference>
<dbReference type="PANTHER" id="PTHR43808">
    <property type="entry name" value="ACETYLORNITHINE DEACETYLASE"/>
    <property type="match status" value="1"/>
</dbReference>
<dbReference type="EMBL" id="DSIY01000159">
    <property type="protein sequence ID" value="HEG91075.1"/>
    <property type="molecule type" value="Genomic_DNA"/>
</dbReference>
<evidence type="ECO:0000256" key="1">
    <source>
        <dbReference type="ARBA" id="ARBA00022723"/>
    </source>
</evidence>
<accession>A0A831X8B1</accession>
<dbReference type="GO" id="GO:0046872">
    <property type="term" value="F:metal ion binding"/>
    <property type="evidence" value="ECO:0007669"/>
    <property type="project" value="UniProtKB-KW"/>
</dbReference>
<evidence type="ECO:0000256" key="2">
    <source>
        <dbReference type="ARBA" id="ARBA00022801"/>
    </source>
</evidence>
<dbReference type="GO" id="GO:0016787">
    <property type="term" value="F:hydrolase activity"/>
    <property type="evidence" value="ECO:0007669"/>
    <property type="project" value="UniProtKB-KW"/>
</dbReference>